<comment type="caution">
    <text evidence="7">The sequence shown here is derived from an EMBL/GenBank/DDBJ whole genome shotgun (WGS) entry which is preliminary data.</text>
</comment>
<dbReference type="Gene3D" id="3.40.50.2000">
    <property type="entry name" value="Glycogen Phosphorylase B"/>
    <property type="match status" value="2"/>
</dbReference>
<evidence type="ECO:0000256" key="1">
    <source>
        <dbReference type="ARBA" id="ARBA00006962"/>
    </source>
</evidence>
<comment type="similarity">
    <text evidence="1">Belongs to the glycosyltransferase 28 family.</text>
</comment>
<dbReference type="PANTHER" id="PTHR48050">
    <property type="entry name" value="STEROL 3-BETA-GLUCOSYLTRANSFERASE"/>
    <property type="match status" value="1"/>
</dbReference>
<protein>
    <submittedName>
        <fullName evidence="7">Activator-dependent family glycosyltransferase</fullName>
    </submittedName>
</protein>
<dbReference type="InterPro" id="IPR048284">
    <property type="entry name" value="EryCIII-like_N"/>
</dbReference>
<gene>
    <name evidence="7" type="ORF">JT362_18675</name>
</gene>
<feature type="domain" description="Erythromycin biosynthesis protein CIII-like N-terminal" evidence="6">
    <location>
        <begin position="22"/>
        <end position="263"/>
    </location>
</feature>
<dbReference type="CDD" id="cd03784">
    <property type="entry name" value="GT1_Gtf-like"/>
    <property type="match status" value="1"/>
</dbReference>
<dbReference type="InterPro" id="IPR010610">
    <property type="entry name" value="EryCIII-like_C"/>
</dbReference>
<proteinExistence type="inferred from homology"/>
<evidence type="ECO:0000259" key="6">
    <source>
        <dbReference type="Pfam" id="PF21036"/>
    </source>
</evidence>
<evidence type="ECO:0000259" key="5">
    <source>
        <dbReference type="Pfam" id="PF06722"/>
    </source>
</evidence>
<dbReference type="InterPro" id="IPR002213">
    <property type="entry name" value="UDP_glucos_trans"/>
</dbReference>
<dbReference type="Pfam" id="PF06722">
    <property type="entry name" value="EryCIII-like_C"/>
    <property type="match status" value="1"/>
</dbReference>
<dbReference type="InterPro" id="IPR050426">
    <property type="entry name" value="Glycosyltransferase_28"/>
</dbReference>
<reference evidence="7 8" key="1">
    <citation type="submission" date="2021-02" db="EMBL/GenBank/DDBJ databases">
        <title>Actinophytocola xerophila sp. nov., isolated from soil of cotton cropping field.</title>
        <authorList>
            <person name="Huang R."/>
            <person name="Chen X."/>
            <person name="Ge X."/>
            <person name="Liu W."/>
        </authorList>
    </citation>
    <scope>NUCLEOTIDE SEQUENCE [LARGE SCALE GENOMIC DNA]</scope>
    <source>
        <strain evidence="7 8">S1-96</strain>
    </source>
</reference>
<dbReference type="NCBIfam" id="TIGR04516">
    <property type="entry name" value="glycosyl_450act"/>
    <property type="match status" value="1"/>
</dbReference>
<name>A0ABT2JCW8_9PSEU</name>
<organism evidence="7 8">
    <name type="scientific">Actinophytocola gossypii</name>
    <dbReference type="NCBI Taxonomy" id="2812003"/>
    <lineage>
        <taxon>Bacteria</taxon>
        <taxon>Bacillati</taxon>
        <taxon>Actinomycetota</taxon>
        <taxon>Actinomycetes</taxon>
        <taxon>Pseudonocardiales</taxon>
        <taxon>Pseudonocardiaceae</taxon>
    </lineage>
</organism>
<dbReference type="PANTHER" id="PTHR48050:SF13">
    <property type="entry name" value="STEROL 3-BETA-GLUCOSYLTRANSFERASE UGT80A2"/>
    <property type="match status" value="1"/>
</dbReference>
<dbReference type="SUPFAM" id="SSF53756">
    <property type="entry name" value="UDP-Glycosyltransferase/glycogen phosphorylase"/>
    <property type="match status" value="1"/>
</dbReference>
<accession>A0ABT2JCW8</accession>
<feature type="domain" description="Erythromycin biosynthesis protein CIII-like C-terminal" evidence="5">
    <location>
        <begin position="279"/>
        <end position="420"/>
    </location>
</feature>
<evidence type="ECO:0000313" key="7">
    <source>
        <dbReference type="EMBL" id="MCT2585144.1"/>
    </source>
</evidence>
<sequence>MRVLATVFATKPHLYNLVPVLWALRAAGHDVVVASHPDLMETIDRTGLTGVPVGNELNMMRSLTEQGSDSRGTGATWESLTSGMTETRPEKLTWNYVLGAFTMGCSADYDYVTDQHMLDDLVEFARGWQPDLVIWDALTFAGAIAAKACGAAHARMLFGIDYISRMYDNFRALLAERPEEQRDDPVSDWLAGRMARAGCDFAPGQTAELMTGQVTIDPTPEWMQLPLTVTRLPVRQIPFNGPSTIPDWVHEKPERPRVCLSLGVSGREILGGDFVSMPELLESLAELDIELIATLNTEQLASVTTLPHNIRTVDFVPLNELAPTCTAIIHHGGFGTLGNILTHGIPSLTIPAPWWDEKDLGTHLHTRGAGIHLDPTNTTPTTLKNALHQLLTNPTYHHNATTIQQEIHTTPTPNHLTTTLE</sequence>
<evidence type="ECO:0000313" key="8">
    <source>
        <dbReference type="Proteomes" id="UP001156441"/>
    </source>
</evidence>
<dbReference type="Proteomes" id="UP001156441">
    <property type="component" value="Unassembled WGS sequence"/>
</dbReference>
<keyword evidence="8" id="KW-1185">Reference proteome</keyword>
<keyword evidence="4" id="KW-0045">Antibiotic biosynthesis</keyword>
<keyword evidence="2" id="KW-0328">Glycosyltransferase</keyword>
<dbReference type="EMBL" id="JAFFZE010000014">
    <property type="protein sequence ID" value="MCT2585144.1"/>
    <property type="molecule type" value="Genomic_DNA"/>
</dbReference>
<dbReference type="RefSeq" id="WP_260192621.1">
    <property type="nucleotide sequence ID" value="NZ_JAFFZE010000014.1"/>
</dbReference>
<dbReference type="Pfam" id="PF21036">
    <property type="entry name" value="EryCIII-like_N"/>
    <property type="match status" value="1"/>
</dbReference>
<evidence type="ECO:0000256" key="3">
    <source>
        <dbReference type="ARBA" id="ARBA00022679"/>
    </source>
</evidence>
<evidence type="ECO:0000256" key="2">
    <source>
        <dbReference type="ARBA" id="ARBA00022676"/>
    </source>
</evidence>
<dbReference type="InterPro" id="IPR030953">
    <property type="entry name" value="Glycosyl_450act"/>
</dbReference>
<keyword evidence="3" id="KW-0808">Transferase</keyword>
<feature type="non-terminal residue" evidence="7">
    <location>
        <position position="421"/>
    </location>
</feature>
<evidence type="ECO:0000256" key="4">
    <source>
        <dbReference type="ARBA" id="ARBA00023194"/>
    </source>
</evidence>